<gene>
    <name evidence="2" type="ORF">JQS43_21585</name>
</gene>
<dbReference type="InterPro" id="IPR016181">
    <property type="entry name" value="Acyl_CoA_acyltransferase"/>
</dbReference>
<dbReference type="RefSeq" id="WP_239676211.1">
    <property type="nucleotide sequence ID" value="NZ_CP070499.1"/>
</dbReference>
<dbReference type="SUPFAM" id="SSF55729">
    <property type="entry name" value="Acyl-CoA N-acyltransferases (Nat)"/>
    <property type="match status" value="2"/>
</dbReference>
<dbReference type="CDD" id="cd04301">
    <property type="entry name" value="NAT_SF"/>
    <property type="match status" value="1"/>
</dbReference>
<reference evidence="2" key="1">
    <citation type="submission" date="2021-02" db="EMBL/GenBank/DDBJ databases">
        <title>Natrosporangium hydrolyticum gen. nov., sp. nov, a haloalkaliphilic actinobacterium from a soda solonchak soil.</title>
        <authorList>
            <person name="Sorokin D.Y."/>
            <person name="Khijniak T.V."/>
            <person name="Zakharycheva A.P."/>
            <person name="Boueva O.V."/>
            <person name="Ariskina E.V."/>
            <person name="Hahnke R.L."/>
            <person name="Bunk B."/>
            <person name="Sproer C."/>
            <person name="Schumann P."/>
            <person name="Evtushenko L.I."/>
            <person name="Kublanov I.V."/>
        </authorList>
    </citation>
    <scope>NUCLEOTIDE SEQUENCE</scope>
    <source>
        <strain evidence="2">DSM 106523</strain>
    </source>
</reference>
<keyword evidence="3" id="KW-1185">Reference proteome</keyword>
<feature type="domain" description="N-acetyltransferase" evidence="1">
    <location>
        <begin position="11"/>
        <end position="163"/>
    </location>
</feature>
<evidence type="ECO:0000259" key="1">
    <source>
        <dbReference type="PROSITE" id="PS51186"/>
    </source>
</evidence>
<organism evidence="2 3">
    <name type="scientific">Natronosporangium hydrolyticum</name>
    <dbReference type="NCBI Taxonomy" id="2811111"/>
    <lineage>
        <taxon>Bacteria</taxon>
        <taxon>Bacillati</taxon>
        <taxon>Actinomycetota</taxon>
        <taxon>Actinomycetes</taxon>
        <taxon>Micromonosporales</taxon>
        <taxon>Micromonosporaceae</taxon>
        <taxon>Natronosporangium</taxon>
    </lineage>
</organism>
<dbReference type="Gene3D" id="3.40.630.30">
    <property type="match status" value="1"/>
</dbReference>
<dbReference type="Pfam" id="PF00583">
    <property type="entry name" value="Acetyltransf_1"/>
    <property type="match status" value="1"/>
</dbReference>
<protein>
    <submittedName>
        <fullName evidence="2">GNAT family N-acetyltransferase</fullName>
    </submittedName>
</protein>
<proteinExistence type="predicted"/>
<sequence length="335" mass="36153">MELSWLDPQQPDQRDLAGAVAVLAAATAADTPSFPLPTVSGFAARLRYGFAGEPRLAAVARTGAGGDRVLGVLRLTLPRWDNTHLADVTVTVDPAYRRRGLGRALFDAGVAQVREQGRRLVCATCLDQPGPAAFLTAMGLTHAYTEALRRQDLSALDPDRFAAAEAEAEAGPGADEYELLRLPGPVPDDLLAAVVAVTGAINDAPTGELEIEDEVFTPERLRAYERAAAGCGRRLYRVVARHRPSGELAGQTVVAVDAEHPWRAGQDDTSVAAAHRGHRLGLRLKLAMLRLLAEAEPQVRELDTGNAADNAHMIRVNELLGYELYANELEWQRHL</sequence>
<dbReference type="AlphaFoldDB" id="A0A895YHS4"/>
<dbReference type="Proteomes" id="UP000662857">
    <property type="component" value="Chromosome"/>
</dbReference>
<dbReference type="KEGG" id="nhy:JQS43_21585"/>
<dbReference type="InterPro" id="IPR000182">
    <property type="entry name" value="GNAT_dom"/>
</dbReference>
<accession>A0A895YHS4</accession>
<dbReference type="EMBL" id="CP070499">
    <property type="protein sequence ID" value="QSB14096.1"/>
    <property type="molecule type" value="Genomic_DNA"/>
</dbReference>
<name>A0A895YHS4_9ACTN</name>
<evidence type="ECO:0000313" key="2">
    <source>
        <dbReference type="EMBL" id="QSB14096.1"/>
    </source>
</evidence>
<evidence type="ECO:0000313" key="3">
    <source>
        <dbReference type="Proteomes" id="UP000662857"/>
    </source>
</evidence>
<dbReference type="PROSITE" id="PS51186">
    <property type="entry name" value="GNAT"/>
    <property type="match status" value="1"/>
</dbReference>
<dbReference type="GO" id="GO:0016747">
    <property type="term" value="F:acyltransferase activity, transferring groups other than amino-acyl groups"/>
    <property type="evidence" value="ECO:0007669"/>
    <property type="project" value="InterPro"/>
</dbReference>